<proteinExistence type="predicted"/>
<keyword evidence="2" id="KW-1185">Reference proteome</keyword>
<sequence>MLLKCCNMYWNVVCFKMIRAFFHDHKACKSCSCQDDIQKGLPCWFLLSYQYANKVTFASCWGNKDPMKVLSLESSLLSKGKKPFHCTVALIVLDRLYFVCYI</sequence>
<dbReference type="EMBL" id="CM055097">
    <property type="protein sequence ID" value="KAJ7553804.1"/>
    <property type="molecule type" value="Genomic_DNA"/>
</dbReference>
<protein>
    <submittedName>
        <fullName evidence="1">Uncharacterized protein</fullName>
    </submittedName>
</protein>
<evidence type="ECO:0000313" key="2">
    <source>
        <dbReference type="Proteomes" id="UP001162992"/>
    </source>
</evidence>
<comment type="caution">
    <text evidence="1">The sequence shown here is derived from an EMBL/GenBank/DDBJ whole genome shotgun (WGS) entry which is preliminary data.</text>
</comment>
<accession>A0ACC2DHR3</accession>
<gene>
    <name evidence="1" type="ORF">O6H91_06G113700</name>
</gene>
<reference evidence="2" key="1">
    <citation type="journal article" date="2024" name="Proc. Natl. Acad. Sci. U.S.A.">
        <title>Extraordinary preservation of gene collinearity over three hundred million years revealed in homosporous lycophytes.</title>
        <authorList>
            <person name="Li C."/>
            <person name="Wickell D."/>
            <person name="Kuo L.Y."/>
            <person name="Chen X."/>
            <person name="Nie B."/>
            <person name="Liao X."/>
            <person name="Peng D."/>
            <person name="Ji J."/>
            <person name="Jenkins J."/>
            <person name="Williams M."/>
            <person name="Shu S."/>
            <person name="Plott C."/>
            <person name="Barry K."/>
            <person name="Rajasekar S."/>
            <person name="Grimwood J."/>
            <person name="Han X."/>
            <person name="Sun S."/>
            <person name="Hou Z."/>
            <person name="He W."/>
            <person name="Dai G."/>
            <person name="Sun C."/>
            <person name="Schmutz J."/>
            <person name="Leebens-Mack J.H."/>
            <person name="Li F.W."/>
            <person name="Wang L."/>
        </authorList>
    </citation>
    <scope>NUCLEOTIDE SEQUENCE [LARGE SCALE GENOMIC DNA]</scope>
    <source>
        <strain evidence="2">cv. PW_Plant_1</strain>
    </source>
</reference>
<name>A0ACC2DHR3_DIPCM</name>
<organism evidence="1 2">
    <name type="scientific">Diphasiastrum complanatum</name>
    <name type="common">Issler's clubmoss</name>
    <name type="synonym">Lycopodium complanatum</name>
    <dbReference type="NCBI Taxonomy" id="34168"/>
    <lineage>
        <taxon>Eukaryota</taxon>
        <taxon>Viridiplantae</taxon>
        <taxon>Streptophyta</taxon>
        <taxon>Embryophyta</taxon>
        <taxon>Tracheophyta</taxon>
        <taxon>Lycopodiopsida</taxon>
        <taxon>Lycopodiales</taxon>
        <taxon>Lycopodiaceae</taxon>
        <taxon>Lycopodioideae</taxon>
        <taxon>Diphasiastrum</taxon>
    </lineage>
</organism>
<dbReference type="Proteomes" id="UP001162992">
    <property type="component" value="Chromosome 6"/>
</dbReference>
<evidence type="ECO:0000313" key="1">
    <source>
        <dbReference type="EMBL" id="KAJ7553804.1"/>
    </source>
</evidence>